<dbReference type="PANTHER" id="PTHR33885">
    <property type="entry name" value="PHAGE SHOCK PROTEIN C"/>
    <property type="match status" value="1"/>
</dbReference>
<keyword evidence="9" id="KW-1185">Reference proteome</keyword>
<sequence length="73" mass="7870">MRGKGTAPTKGAVMSNVLVRPRRGKIIAGVCAALAERFGLPAFLVRVGFVIFGVTGIGEIVYLVLWIMIPKER</sequence>
<keyword evidence="4 6" id="KW-1133">Transmembrane helix</keyword>
<keyword evidence="3 6" id="KW-0812">Transmembrane</keyword>
<keyword evidence="2" id="KW-1003">Cell membrane</keyword>
<protein>
    <submittedName>
        <fullName evidence="8">Phage shock protein C (PspC) family protein</fullName>
    </submittedName>
</protein>
<evidence type="ECO:0000259" key="7">
    <source>
        <dbReference type="Pfam" id="PF04024"/>
    </source>
</evidence>
<reference evidence="9" key="1">
    <citation type="submission" date="2017-08" db="EMBL/GenBank/DDBJ databases">
        <authorList>
            <person name="Varghese N."/>
            <person name="Submissions S."/>
        </authorList>
    </citation>
    <scope>NUCLEOTIDE SEQUENCE [LARGE SCALE GENOMIC DNA]</scope>
    <source>
        <strain evidence="9">USBA17B2</strain>
    </source>
</reference>
<feature type="domain" description="Phage shock protein PspC N-terminal" evidence="7">
    <location>
        <begin position="18"/>
        <end position="72"/>
    </location>
</feature>
<evidence type="ECO:0000256" key="3">
    <source>
        <dbReference type="ARBA" id="ARBA00022692"/>
    </source>
</evidence>
<evidence type="ECO:0000256" key="4">
    <source>
        <dbReference type="ARBA" id="ARBA00022989"/>
    </source>
</evidence>
<evidence type="ECO:0000256" key="5">
    <source>
        <dbReference type="ARBA" id="ARBA00023136"/>
    </source>
</evidence>
<dbReference type="Proteomes" id="UP000219688">
    <property type="component" value="Unassembled WGS sequence"/>
</dbReference>
<evidence type="ECO:0000256" key="1">
    <source>
        <dbReference type="ARBA" id="ARBA00004162"/>
    </source>
</evidence>
<organism evidence="8 9">
    <name type="scientific">Ornithinimicrobium cerasi</name>
    <dbReference type="NCBI Taxonomy" id="2248773"/>
    <lineage>
        <taxon>Bacteria</taxon>
        <taxon>Bacillati</taxon>
        <taxon>Actinomycetota</taxon>
        <taxon>Actinomycetes</taxon>
        <taxon>Micrococcales</taxon>
        <taxon>Ornithinimicrobiaceae</taxon>
        <taxon>Ornithinimicrobium</taxon>
    </lineage>
</organism>
<dbReference type="GO" id="GO:0005886">
    <property type="term" value="C:plasma membrane"/>
    <property type="evidence" value="ECO:0007669"/>
    <property type="project" value="UniProtKB-SubCell"/>
</dbReference>
<dbReference type="Pfam" id="PF04024">
    <property type="entry name" value="PspC"/>
    <property type="match status" value="1"/>
</dbReference>
<comment type="subcellular location">
    <subcellularLocation>
        <location evidence="1">Cell membrane</location>
        <topology evidence="1">Single-pass membrane protein</topology>
    </subcellularLocation>
</comment>
<evidence type="ECO:0000256" key="6">
    <source>
        <dbReference type="SAM" id="Phobius"/>
    </source>
</evidence>
<evidence type="ECO:0000313" key="8">
    <source>
        <dbReference type="EMBL" id="SOC58218.1"/>
    </source>
</evidence>
<keyword evidence="5 6" id="KW-0472">Membrane</keyword>
<dbReference type="AlphaFoldDB" id="A0A285VXA1"/>
<dbReference type="InterPro" id="IPR007168">
    <property type="entry name" value="Phageshock_PspC_N"/>
</dbReference>
<evidence type="ECO:0000256" key="2">
    <source>
        <dbReference type="ARBA" id="ARBA00022475"/>
    </source>
</evidence>
<gene>
    <name evidence="8" type="ORF">SAMN05421879_12516</name>
</gene>
<dbReference type="InterPro" id="IPR052027">
    <property type="entry name" value="PspC"/>
</dbReference>
<evidence type="ECO:0000313" key="9">
    <source>
        <dbReference type="Proteomes" id="UP000219688"/>
    </source>
</evidence>
<feature type="transmembrane region" description="Helical" evidence="6">
    <location>
        <begin position="43"/>
        <end position="69"/>
    </location>
</feature>
<dbReference type="STRING" id="1122622.GCA_000421185_03190"/>
<proteinExistence type="predicted"/>
<accession>A0A285VXA1</accession>
<dbReference type="PANTHER" id="PTHR33885:SF3">
    <property type="entry name" value="PHAGE SHOCK PROTEIN C"/>
    <property type="match status" value="1"/>
</dbReference>
<dbReference type="EMBL" id="OBQK01000025">
    <property type="protein sequence ID" value="SOC58218.1"/>
    <property type="molecule type" value="Genomic_DNA"/>
</dbReference>
<name>A0A285VXA1_9MICO</name>